<proteinExistence type="predicted"/>
<evidence type="ECO:0000313" key="1">
    <source>
        <dbReference type="EMBL" id="KAL3659872.1"/>
    </source>
</evidence>
<reference evidence="1 2" key="1">
    <citation type="submission" date="2024-09" db="EMBL/GenBank/DDBJ databases">
        <title>Genome sequencing and assembly of Phytophthora oleae, isolate VK10A, causative agent of rot of olive drupes.</title>
        <authorList>
            <person name="Conti Taguali S."/>
            <person name="Riolo M."/>
            <person name="La Spada F."/>
            <person name="Cacciola S.O."/>
            <person name="Dionisio G."/>
        </authorList>
    </citation>
    <scope>NUCLEOTIDE SEQUENCE [LARGE SCALE GENOMIC DNA]</scope>
    <source>
        <strain evidence="1 2">VK10A</strain>
    </source>
</reference>
<dbReference type="AlphaFoldDB" id="A0ABD3F1K9"/>
<dbReference type="EMBL" id="JBIMZQ010000044">
    <property type="protein sequence ID" value="KAL3659872.1"/>
    <property type="molecule type" value="Genomic_DNA"/>
</dbReference>
<keyword evidence="2" id="KW-1185">Reference proteome</keyword>
<accession>A0ABD3F1K9</accession>
<evidence type="ECO:0000313" key="2">
    <source>
        <dbReference type="Proteomes" id="UP001632037"/>
    </source>
</evidence>
<protein>
    <submittedName>
        <fullName evidence="1">Uncharacterized protein</fullName>
    </submittedName>
</protein>
<comment type="caution">
    <text evidence="1">The sequence shown here is derived from an EMBL/GenBank/DDBJ whole genome shotgun (WGS) entry which is preliminary data.</text>
</comment>
<name>A0ABD3F1K9_9STRA</name>
<dbReference type="Proteomes" id="UP001632037">
    <property type="component" value="Unassembled WGS sequence"/>
</dbReference>
<sequence>MDSIEWLLGNFPQSEHISAYCVLDEAARRGYLNILKYFHSLPSAPGFVSTTAKLRKADMDGVLLWSSSGTVMNVASRDAYRNVLDNRYWQRSSWNSTDAMDDS</sequence>
<organism evidence="1 2">
    <name type="scientific">Phytophthora oleae</name>
    <dbReference type="NCBI Taxonomy" id="2107226"/>
    <lineage>
        <taxon>Eukaryota</taxon>
        <taxon>Sar</taxon>
        <taxon>Stramenopiles</taxon>
        <taxon>Oomycota</taxon>
        <taxon>Peronosporomycetes</taxon>
        <taxon>Peronosporales</taxon>
        <taxon>Peronosporaceae</taxon>
        <taxon>Phytophthora</taxon>
    </lineage>
</organism>
<gene>
    <name evidence="1" type="ORF">V7S43_015174</name>
</gene>